<gene>
    <name evidence="7" type="primary">rplV</name>
    <name evidence="11" type="ORF">CYPRO_0820</name>
</gene>
<evidence type="ECO:0000256" key="9">
    <source>
        <dbReference type="RuleBase" id="RU004006"/>
    </source>
</evidence>
<evidence type="ECO:0000256" key="2">
    <source>
        <dbReference type="ARBA" id="ARBA00022730"/>
    </source>
</evidence>
<evidence type="ECO:0000256" key="3">
    <source>
        <dbReference type="ARBA" id="ARBA00022884"/>
    </source>
</evidence>
<name>A0A345UHZ5_9BACT</name>
<dbReference type="Gene3D" id="3.90.470.10">
    <property type="entry name" value="Ribosomal protein L22/L17"/>
    <property type="match status" value="1"/>
</dbReference>
<comment type="subunit">
    <text evidence="7 9">Part of the 50S ribosomal subunit.</text>
</comment>
<dbReference type="InterPro" id="IPR005727">
    <property type="entry name" value="Ribosomal_uL22_bac/chlpt-type"/>
</dbReference>
<dbReference type="GO" id="GO:0003735">
    <property type="term" value="F:structural constituent of ribosome"/>
    <property type="evidence" value="ECO:0007669"/>
    <property type="project" value="InterPro"/>
</dbReference>
<evidence type="ECO:0000256" key="7">
    <source>
        <dbReference type="HAMAP-Rule" id="MF_01331"/>
    </source>
</evidence>
<dbReference type="HAMAP" id="MF_01331_B">
    <property type="entry name" value="Ribosomal_uL22_B"/>
    <property type="match status" value="1"/>
</dbReference>
<dbReference type="SUPFAM" id="SSF54843">
    <property type="entry name" value="Ribosomal protein L22"/>
    <property type="match status" value="1"/>
</dbReference>
<dbReference type="CDD" id="cd00336">
    <property type="entry name" value="Ribosomal_L22"/>
    <property type="match status" value="1"/>
</dbReference>
<reference evidence="11 12" key="1">
    <citation type="submission" date="2018-03" db="EMBL/GenBank/DDBJ databases">
        <title>Phenotypic and genomic properties of Cyclonatronum proteinivorum gen. nov., sp. nov., a haloalkaliphilic bacteroidete from soda lakes possessing Na+-translocating rhodopsin.</title>
        <authorList>
            <person name="Toshchakov S.V."/>
            <person name="Korzhenkov A."/>
            <person name="Samarov N.I."/>
            <person name="Kublanov I.V."/>
            <person name="Muntyan M.S."/>
            <person name="Sorokin D.Y."/>
        </authorList>
    </citation>
    <scope>NUCLEOTIDE SEQUENCE [LARGE SCALE GENOMIC DNA]</scope>
    <source>
        <strain evidence="11 12">Omega</strain>
    </source>
</reference>
<comment type="similarity">
    <text evidence="1 7 8">Belongs to the universal ribosomal protein uL22 family.</text>
</comment>
<evidence type="ECO:0000256" key="1">
    <source>
        <dbReference type="ARBA" id="ARBA00009451"/>
    </source>
</evidence>
<keyword evidence="2 7" id="KW-0699">rRNA-binding</keyword>
<dbReference type="EMBL" id="CP027806">
    <property type="protein sequence ID" value="AXJ00097.1"/>
    <property type="molecule type" value="Genomic_DNA"/>
</dbReference>
<keyword evidence="4 7" id="KW-0689">Ribosomal protein</keyword>
<evidence type="ECO:0000256" key="10">
    <source>
        <dbReference type="RuleBase" id="RU004008"/>
    </source>
</evidence>
<dbReference type="Proteomes" id="UP000254808">
    <property type="component" value="Chromosome"/>
</dbReference>
<dbReference type="Pfam" id="PF00237">
    <property type="entry name" value="Ribosomal_L22"/>
    <property type="match status" value="1"/>
</dbReference>
<accession>A0A345UHZ5</accession>
<dbReference type="InterPro" id="IPR036394">
    <property type="entry name" value="Ribosomal_uL22_sf"/>
</dbReference>
<evidence type="ECO:0000256" key="4">
    <source>
        <dbReference type="ARBA" id="ARBA00022980"/>
    </source>
</evidence>
<evidence type="ECO:0000256" key="6">
    <source>
        <dbReference type="ARBA" id="ARBA00035207"/>
    </source>
</evidence>
<dbReference type="PANTHER" id="PTHR13501:SF8">
    <property type="entry name" value="LARGE RIBOSOMAL SUBUNIT PROTEIN UL22M"/>
    <property type="match status" value="1"/>
</dbReference>
<organism evidence="11 12">
    <name type="scientific">Cyclonatronum proteinivorum</name>
    <dbReference type="NCBI Taxonomy" id="1457365"/>
    <lineage>
        <taxon>Bacteria</taxon>
        <taxon>Pseudomonadati</taxon>
        <taxon>Balneolota</taxon>
        <taxon>Balneolia</taxon>
        <taxon>Balneolales</taxon>
        <taxon>Cyclonatronaceae</taxon>
        <taxon>Cyclonatronum</taxon>
    </lineage>
</organism>
<comment type="function">
    <text evidence="7 10">This protein binds specifically to 23S rRNA; its binding is stimulated by other ribosomal proteins, e.g., L4, L17, and L20. It is important during the early stages of 50S assembly. It makes multiple contacts with different domains of the 23S rRNA in the assembled 50S subunit and ribosome.</text>
</comment>
<dbReference type="NCBIfam" id="TIGR01044">
    <property type="entry name" value="rplV_bact"/>
    <property type="match status" value="1"/>
</dbReference>
<dbReference type="GO" id="GO:0019843">
    <property type="term" value="F:rRNA binding"/>
    <property type="evidence" value="ECO:0007669"/>
    <property type="project" value="UniProtKB-UniRule"/>
</dbReference>
<dbReference type="RefSeq" id="WP_114983395.1">
    <property type="nucleotide sequence ID" value="NZ_CP027806.1"/>
</dbReference>
<dbReference type="InterPro" id="IPR047867">
    <property type="entry name" value="Ribosomal_uL22_bac/org-type"/>
</dbReference>
<dbReference type="OrthoDB" id="9805969at2"/>
<evidence type="ECO:0000313" key="12">
    <source>
        <dbReference type="Proteomes" id="UP000254808"/>
    </source>
</evidence>
<evidence type="ECO:0000256" key="5">
    <source>
        <dbReference type="ARBA" id="ARBA00023274"/>
    </source>
</evidence>
<dbReference type="InterPro" id="IPR001063">
    <property type="entry name" value="Ribosomal_uL22"/>
</dbReference>
<evidence type="ECO:0000256" key="8">
    <source>
        <dbReference type="RuleBase" id="RU004005"/>
    </source>
</evidence>
<protein>
    <recommendedName>
        <fullName evidence="6 7">Large ribosomal subunit protein uL22</fullName>
    </recommendedName>
</protein>
<dbReference type="GO" id="GO:0006412">
    <property type="term" value="P:translation"/>
    <property type="evidence" value="ECO:0007669"/>
    <property type="project" value="UniProtKB-UniRule"/>
</dbReference>
<comment type="function">
    <text evidence="7">The globular domain of the protein is located near the polypeptide exit tunnel on the outside of the subunit, while an extended beta-hairpin is found that lines the wall of the exit tunnel in the center of the 70S ribosome.</text>
</comment>
<evidence type="ECO:0000313" key="11">
    <source>
        <dbReference type="EMBL" id="AXJ00097.1"/>
    </source>
</evidence>
<sequence>MEPTIKYEAKAVQRYLRRAPRKLRLVADLVRGMNVETAINKLKHLNKAGAIEVSKVIRSASANLQDRFEDEVIEMSDLRIKTIMVDEGPTLKRIQPAPQGRAHPIRKRMSHITVIVEKKDESETTEE</sequence>
<keyword evidence="12" id="KW-1185">Reference proteome</keyword>
<keyword evidence="5 7" id="KW-0687">Ribonucleoprotein</keyword>
<dbReference type="PANTHER" id="PTHR13501">
    <property type="entry name" value="CHLOROPLAST 50S RIBOSOMAL PROTEIN L22-RELATED"/>
    <property type="match status" value="1"/>
</dbReference>
<keyword evidence="3 7" id="KW-0694">RNA-binding</keyword>
<dbReference type="KEGG" id="cprv:CYPRO_0820"/>
<dbReference type="AlphaFoldDB" id="A0A345UHZ5"/>
<dbReference type="GO" id="GO:0022625">
    <property type="term" value="C:cytosolic large ribosomal subunit"/>
    <property type="evidence" value="ECO:0007669"/>
    <property type="project" value="TreeGrafter"/>
</dbReference>
<proteinExistence type="inferred from homology"/>